<dbReference type="EMBL" id="OZ037948">
    <property type="protein sequence ID" value="CAL1708538.1"/>
    <property type="molecule type" value="Genomic_DNA"/>
</dbReference>
<keyword evidence="3" id="KW-1185">Reference proteome</keyword>
<feature type="compositionally biased region" description="Polar residues" evidence="1">
    <location>
        <begin position="147"/>
        <end position="163"/>
    </location>
</feature>
<organism evidence="2 3">
    <name type="scientific">Somion occarium</name>
    <dbReference type="NCBI Taxonomy" id="3059160"/>
    <lineage>
        <taxon>Eukaryota</taxon>
        <taxon>Fungi</taxon>
        <taxon>Dikarya</taxon>
        <taxon>Basidiomycota</taxon>
        <taxon>Agaricomycotina</taxon>
        <taxon>Agaricomycetes</taxon>
        <taxon>Polyporales</taxon>
        <taxon>Cerrenaceae</taxon>
        <taxon>Somion</taxon>
    </lineage>
</organism>
<sequence>MCLQGSVPVAHDRRGIPPSRRCPVCPEDNVGNLREHLWLHKQANGAVFTKQERAHKCPWPNCRFWLTRCSNMKSHFKTQRKRYSMPSSGRLASRKTNPMRLACWYQRHDSVDPWVEDPTGALELAELKGGTVHSKLRQKIQVHRESGSTVKGKSRDASSSLTYAPTFDESDRSSETVIGLIPNTQATISTCDCEDTIEVKSEGWKTITEPSAHETDNDEIARLLPNVGRELPIDGPYADPTPGWAECQIVKNGHPHIPSTVIPNSYHSHPTATMQPLYDRPSCIRGLVDCRPGRKRSCDWNGTHCDTLTDHRTNTHGDHTFRHDSVGPWANDETANLEHTKLRVKGGGLQRNEVKPPRFTTVEGDNTHDATGLESMNTHDSGLKASTSNEVNDLRRQNDPCARTSPLGNFVESRSIRRPEVGRSRSNSYRVQLPPIREILGQELQAGVPPTVTRPVYPDVFRPQSM</sequence>
<feature type="region of interest" description="Disordered" evidence="1">
    <location>
        <begin position="349"/>
        <end position="368"/>
    </location>
</feature>
<evidence type="ECO:0000256" key="1">
    <source>
        <dbReference type="SAM" id="MobiDB-lite"/>
    </source>
</evidence>
<evidence type="ECO:0000313" key="3">
    <source>
        <dbReference type="Proteomes" id="UP001497453"/>
    </source>
</evidence>
<gene>
    <name evidence="2" type="ORF">GFSPODELE1_LOCUS6891</name>
</gene>
<evidence type="ECO:0000313" key="2">
    <source>
        <dbReference type="EMBL" id="CAL1708538.1"/>
    </source>
</evidence>
<proteinExistence type="predicted"/>
<evidence type="ECO:0008006" key="4">
    <source>
        <dbReference type="Google" id="ProtNLM"/>
    </source>
</evidence>
<accession>A0ABP1DN91</accession>
<feature type="region of interest" description="Disordered" evidence="1">
    <location>
        <begin position="144"/>
        <end position="168"/>
    </location>
</feature>
<protein>
    <recommendedName>
        <fullName evidence="4">C2H2-type domain-containing protein</fullName>
    </recommendedName>
</protein>
<dbReference type="Proteomes" id="UP001497453">
    <property type="component" value="Chromosome 5"/>
</dbReference>
<reference evidence="3" key="1">
    <citation type="submission" date="2024-04" db="EMBL/GenBank/DDBJ databases">
        <authorList>
            <person name="Shaw F."/>
            <person name="Minotto A."/>
        </authorList>
    </citation>
    <scope>NUCLEOTIDE SEQUENCE [LARGE SCALE GENOMIC DNA]</scope>
</reference>
<name>A0ABP1DN91_9APHY</name>